<evidence type="ECO:0000259" key="1">
    <source>
        <dbReference type="Pfam" id="PF03478"/>
    </source>
</evidence>
<dbReference type="InterPro" id="IPR050942">
    <property type="entry name" value="F-box_BR-signaling"/>
</dbReference>
<feature type="domain" description="KIB1-4 beta-propeller" evidence="1">
    <location>
        <begin position="39"/>
        <end position="261"/>
    </location>
</feature>
<accession>A0A7J7N9L5</accession>
<comment type="caution">
    <text evidence="2">The sequence shown here is derived from an EMBL/GenBank/DDBJ whole genome shotgun (WGS) entry which is preliminary data.</text>
</comment>
<proteinExistence type="predicted"/>
<dbReference type="OrthoDB" id="585457at2759"/>
<dbReference type="Pfam" id="PF03478">
    <property type="entry name" value="Beta-prop_KIB1-4"/>
    <property type="match status" value="1"/>
</dbReference>
<protein>
    <recommendedName>
        <fullName evidence="1">KIB1-4 beta-propeller domain-containing protein</fullName>
    </recommendedName>
</protein>
<gene>
    <name evidence="2" type="ORF">GIB67_024776</name>
</gene>
<name>A0A7J7N9L5_9MAGN</name>
<dbReference type="AlphaFoldDB" id="A0A7J7N9L5"/>
<evidence type="ECO:0000313" key="3">
    <source>
        <dbReference type="Proteomes" id="UP000541444"/>
    </source>
</evidence>
<reference evidence="2 3" key="1">
    <citation type="journal article" date="2020" name="IScience">
        <title>Genome Sequencing of the Endangered Kingdonia uniflora (Circaeasteraceae, Ranunculales) Reveals Potential Mechanisms of Evolutionary Specialization.</title>
        <authorList>
            <person name="Sun Y."/>
            <person name="Deng T."/>
            <person name="Zhang A."/>
            <person name="Moore M.J."/>
            <person name="Landis J.B."/>
            <person name="Lin N."/>
            <person name="Zhang H."/>
            <person name="Zhang X."/>
            <person name="Huang J."/>
            <person name="Zhang X."/>
            <person name="Sun H."/>
            <person name="Wang H."/>
        </authorList>
    </citation>
    <scope>NUCLEOTIDE SEQUENCE [LARGE SCALE GENOMIC DNA]</scope>
    <source>
        <strain evidence="2">TB1705</strain>
        <tissue evidence="2">Leaf</tissue>
    </source>
</reference>
<sequence length="302" mass="34315">GDTKWIILNEADDQVYYNSSDDNSDDNSDDDLNIYPEYGKEIWLFNPITRTKISLPCLSTLRENDGVCVVQKAVISSQPTLENNGNNCFIAAIVYYPYDPHIENIFLIFCKPGDTKWIILKDCVKDHSLLDLAYCNGSFYALDRCIKLVVCDIGSSTPMVGPFVSVIETFGEQYHFGVNIIESGGELLLVKWYTNEYCEFLKFLVFRLEQDSHVWSEVKNLGGRSLFYSHSFVSGLKSSVSILACDNPGLKQNCIYFMSCDYKVRCVIFSLEDGSIQYIPQNVECPCLYGVWITPSFYSIDL</sequence>
<dbReference type="InterPro" id="IPR005174">
    <property type="entry name" value="KIB1-4_b-propeller"/>
</dbReference>
<dbReference type="PANTHER" id="PTHR44259:SF87">
    <property type="entry name" value="F-BOX DOMAIN-CONTAINING PROTEIN"/>
    <property type="match status" value="1"/>
</dbReference>
<evidence type="ECO:0000313" key="2">
    <source>
        <dbReference type="EMBL" id="KAF6163921.1"/>
    </source>
</evidence>
<organism evidence="2 3">
    <name type="scientific">Kingdonia uniflora</name>
    <dbReference type="NCBI Taxonomy" id="39325"/>
    <lineage>
        <taxon>Eukaryota</taxon>
        <taxon>Viridiplantae</taxon>
        <taxon>Streptophyta</taxon>
        <taxon>Embryophyta</taxon>
        <taxon>Tracheophyta</taxon>
        <taxon>Spermatophyta</taxon>
        <taxon>Magnoliopsida</taxon>
        <taxon>Ranunculales</taxon>
        <taxon>Circaeasteraceae</taxon>
        <taxon>Kingdonia</taxon>
    </lineage>
</organism>
<dbReference type="PANTHER" id="PTHR44259">
    <property type="entry name" value="OS07G0183000 PROTEIN-RELATED"/>
    <property type="match status" value="1"/>
</dbReference>
<keyword evidence="3" id="KW-1185">Reference proteome</keyword>
<feature type="non-terminal residue" evidence="2">
    <location>
        <position position="302"/>
    </location>
</feature>
<dbReference type="Proteomes" id="UP000541444">
    <property type="component" value="Unassembled WGS sequence"/>
</dbReference>
<dbReference type="EMBL" id="JACGCM010000957">
    <property type="protein sequence ID" value="KAF6163921.1"/>
    <property type="molecule type" value="Genomic_DNA"/>
</dbReference>